<name>A0ABV3P4J6_9ACTN</name>
<dbReference type="Proteomes" id="UP001555826">
    <property type="component" value="Unassembled WGS sequence"/>
</dbReference>
<dbReference type="InterPro" id="IPR029787">
    <property type="entry name" value="Nucleotide_cyclase"/>
</dbReference>
<dbReference type="Gene3D" id="3.30.70.270">
    <property type="match status" value="1"/>
</dbReference>
<accession>A0ABV3P4J6</accession>
<dbReference type="SUPFAM" id="SSF55073">
    <property type="entry name" value="Nucleotide cyclase"/>
    <property type="match status" value="1"/>
</dbReference>
<dbReference type="RefSeq" id="WP_367637262.1">
    <property type="nucleotide sequence ID" value="NZ_JBFNQN010000004.1"/>
</dbReference>
<comment type="caution">
    <text evidence="5">The sequence shown here is derived from an EMBL/GenBank/DDBJ whole genome shotgun (WGS) entry which is preliminary data.</text>
</comment>
<evidence type="ECO:0000313" key="6">
    <source>
        <dbReference type="Proteomes" id="UP001555826"/>
    </source>
</evidence>
<keyword evidence="2" id="KW-1133">Transmembrane helix</keyword>
<feature type="region of interest" description="Disordered" evidence="1">
    <location>
        <begin position="1"/>
        <end position="24"/>
    </location>
</feature>
<sequence>MGVVKSTTPGADTSTMASPLAPTRPTPGRVVGGLAMLALAGALTALAVALPGVVRTPLVAIGAAAITAAALALIVLYKGHNSHKYLGAAMLWGLGALTAGLFPGTDLGPFPVPLLAFAVAGLGLLVVLLQLLVRARAGSDDPPLVVDALMLGSALATAGWDAFARTGHHGPAGWTAAVVLVLVVSSLVACSAIALAVEQPRLRVAAAGLTVNGVGTALAAVCFHHQSVVAYVACAVAAVGGAVGLLGLPRDGVVRHGGQAAQRAARRLEIASLVPGPILLIDLVLLVIDPRGDSVLYGLYITVLVTFTVRHAATARSIDRTTAHLTFQALHDNLTGLGNRALLERALTEPDRASSLVLVELVGLDDINDVLGVSAGDAVIAAAAREVGLVAEELGGDAFRTAGDEIAVVLPGDPAQVLRHAERVVAAVTTAPATVPGAARFPLSAAAGVASCPFGDDYDPTDVMKPFVQADIALRDAKHLGPGSISVFTGSVAAEHARRSLLRDRLTQAVRSGEVDVHFQPVVSFTTGRVEKFEALARWEDPVLGRISPVEFIAVAEESNLVVALGEHVLRSAVRSAYEAGVFSVGVGVAVNVSVVQLQSPGFADIVVELVEQYRIAPHLLTLELTESVFLDEDSPAERVVTELAGLGCQIAIDDFGTGYSAFGYLGRLPVHVLKIDRSLTQSITDDVNGQSVVTCVVDLATRLGLTVVVEGVETEQQAAICRFIAAPLGQGWLYSPAVPRELLGEQLARVYPVPELLTVDGA</sequence>
<dbReference type="EMBL" id="JBFNQN010000004">
    <property type="protein sequence ID" value="MEW9264526.1"/>
    <property type="molecule type" value="Genomic_DNA"/>
</dbReference>
<evidence type="ECO:0000259" key="3">
    <source>
        <dbReference type="PROSITE" id="PS50883"/>
    </source>
</evidence>
<keyword evidence="2" id="KW-0812">Transmembrane</keyword>
<keyword evidence="2" id="KW-0472">Membrane</keyword>
<feature type="domain" description="EAL" evidence="3">
    <location>
        <begin position="499"/>
        <end position="752"/>
    </location>
</feature>
<keyword evidence="6" id="KW-1185">Reference proteome</keyword>
<feature type="transmembrane region" description="Helical" evidence="2">
    <location>
        <begin position="30"/>
        <end position="52"/>
    </location>
</feature>
<dbReference type="PROSITE" id="PS50883">
    <property type="entry name" value="EAL"/>
    <property type="match status" value="1"/>
</dbReference>
<dbReference type="PANTHER" id="PTHR33121">
    <property type="entry name" value="CYCLIC DI-GMP PHOSPHODIESTERASE PDEF"/>
    <property type="match status" value="1"/>
</dbReference>
<dbReference type="InterPro" id="IPR050706">
    <property type="entry name" value="Cyclic-di-GMP_PDE-like"/>
</dbReference>
<feature type="domain" description="GGDEF" evidence="4">
    <location>
        <begin position="352"/>
        <end position="490"/>
    </location>
</feature>
<organism evidence="5 6">
    <name type="scientific">Kineococcus endophyticus</name>
    <dbReference type="NCBI Taxonomy" id="1181883"/>
    <lineage>
        <taxon>Bacteria</taxon>
        <taxon>Bacillati</taxon>
        <taxon>Actinomycetota</taxon>
        <taxon>Actinomycetes</taxon>
        <taxon>Kineosporiales</taxon>
        <taxon>Kineosporiaceae</taxon>
        <taxon>Kineococcus</taxon>
    </lineage>
</organism>
<dbReference type="SMART" id="SM00052">
    <property type="entry name" value="EAL"/>
    <property type="match status" value="1"/>
</dbReference>
<dbReference type="CDD" id="cd01949">
    <property type="entry name" value="GGDEF"/>
    <property type="match status" value="1"/>
</dbReference>
<feature type="transmembrane region" description="Helical" evidence="2">
    <location>
        <begin position="204"/>
        <end position="223"/>
    </location>
</feature>
<dbReference type="InterPro" id="IPR043128">
    <property type="entry name" value="Rev_trsase/Diguanyl_cyclase"/>
</dbReference>
<feature type="transmembrane region" description="Helical" evidence="2">
    <location>
        <begin position="268"/>
        <end position="288"/>
    </location>
</feature>
<reference evidence="5 6" key="1">
    <citation type="submission" date="2024-07" db="EMBL/GenBank/DDBJ databases">
        <authorList>
            <person name="Thanompreechachai J."/>
            <person name="Duangmal K."/>
        </authorList>
    </citation>
    <scope>NUCLEOTIDE SEQUENCE [LARGE SCALE GENOMIC DNA]</scope>
    <source>
        <strain evidence="5 6">KCTC 19886</strain>
    </source>
</reference>
<protein>
    <submittedName>
        <fullName evidence="5">Bifunctional diguanylate cyclase/phosphodiesterase</fullName>
    </submittedName>
</protein>
<dbReference type="Pfam" id="PF00990">
    <property type="entry name" value="GGDEF"/>
    <property type="match status" value="1"/>
</dbReference>
<dbReference type="SUPFAM" id="SSF141868">
    <property type="entry name" value="EAL domain-like"/>
    <property type="match status" value="1"/>
</dbReference>
<proteinExistence type="predicted"/>
<feature type="transmembrane region" description="Helical" evidence="2">
    <location>
        <begin position="58"/>
        <end position="77"/>
    </location>
</feature>
<feature type="transmembrane region" description="Helical" evidence="2">
    <location>
        <begin position="144"/>
        <end position="163"/>
    </location>
</feature>
<feature type="transmembrane region" description="Helical" evidence="2">
    <location>
        <begin position="84"/>
        <end position="102"/>
    </location>
</feature>
<dbReference type="SMART" id="SM00267">
    <property type="entry name" value="GGDEF"/>
    <property type="match status" value="1"/>
</dbReference>
<evidence type="ECO:0000313" key="5">
    <source>
        <dbReference type="EMBL" id="MEW9264526.1"/>
    </source>
</evidence>
<dbReference type="Pfam" id="PF00563">
    <property type="entry name" value="EAL"/>
    <property type="match status" value="1"/>
</dbReference>
<gene>
    <name evidence="5" type="ORF">AB1207_07195</name>
</gene>
<feature type="compositionally biased region" description="Polar residues" evidence="1">
    <location>
        <begin position="1"/>
        <end position="17"/>
    </location>
</feature>
<dbReference type="Gene3D" id="3.20.20.450">
    <property type="entry name" value="EAL domain"/>
    <property type="match status" value="1"/>
</dbReference>
<dbReference type="PANTHER" id="PTHR33121:SF70">
    <property type="entry name" value="SIGNALING PROTEIN YKOW"/>
    <property type="match status" value="1"/>
</dbReference>
<dbReference type="PROSITE" id="PS50887">
    <property type="entry name" value="GGDEF"/>
    <property type="match status" value="1"/>
</dbReference>
<feature type="transmembrane region" description="Helical" evidence="2">
    <location>
        <begin position="175"/>
        <end position="197"/>
    </location>
</feature>
<dbReference type="InterPro" id="IPR001633">
    <property type="entry name" value="EAL_dom"/>
</dbReference>
<dbReference type="InterPro" id="IPR035919">
    <property type="entry name" value="EAL_sf"/>
</dbReference>
<feature type="transmembrane region" description="Helical" evidence="2">
    <location>
        <begin position="114"/>
        <end position="132"/>
    </location>
</feature>
<dbReference type="CDD" id="cd01948">
    <property type="entry name" value="EAL"/>
    <property type="match status" value="1"/>
</dbReference>
<evidence type="ECO:0000256" key="2">
    <source>
        <dbReference type="SAM" id="Phobius"/>
    </source>
</evidence>
<dbReference type="NCBIfam" id="TIGR00254">
    <property type="entry name" value="GGDEF"/>
    <property type="match status" value="1"/>
</dbReference>
<feature type="transmembrane region" description="Helical" evidence="2">
    <location>
        <begin position="229"/>
        <end position="248"/>
    </location>
</feature>
<evidence type="ECO:0000259" key="4">
    <source>
        <dbReference type="PROSITE" id="PS50887"/>
    </source>
</evidence>
<dbReference type="InterPro" id="IPR000160">
    <property type="entry name" value="GGDEF_dom"/>
</dbReference>
<evidence type="ECO:0000256" key="1">
    <source>
        <dbReference type="SAM" id="MobiDB-lite"/>
    </source>
</evidence>